<evidence type="ECO:0000256" key="1">
    <source>
        <dbReference type="SAM" id="MobiDB-lite"/>
    </source>
</evidence>
<accession>A0A5J6SJB5</accession>
<dbReference type="OrthoDB" id="2452361at2"/>
<feature type="compositionally biased region" description="Low complexity" evidence="1">
    <location>
        <begin position="77"/>
        <end position="122"/>
    </location>
</feature>
<proteinExistence type="predicted"/>
<dbReference type="KEGG" id="psyo:PB01_03800"/>
<organism evidence="2 3">
    <name type="scientific">Psychrobacillus glaciei</name>
    <dbReference type="NCBI Taxonomy" id="2283160"/>
    <lineage>
        <taxon>Bacteria</taxon>
        <taxon>Bacillati</taxon>
        <taxon>Bacillota</taxon>
        <taxon>Bacilli</taxon>
        <taxon>Bacillales</taxon>
        <taxon>Bacillaceae</taxon>
        <taxon>Psychrobacillus</taxon>
    </lineage>
</organism>
<reference evidence="2 3" key="1">
    <citation type="submission" date="2018-07" db="EMBL/GenBank/DDBJ databases">
        <title>Complete genome sequence of Psychrobacillus sp. PB01, isolated from iceberg, and comparative genome analysis of Psychrobacillus strains.</title>
        <authorList>
            <person name="Lee P.C."/>
        </authorList>
    </citation>
    <scope>NUCLEOTIDE SEQUENCE [LARGE SCALE GENOMIC DNA]</scope>
    <source>
        <strain evidence="2 3">PB01</strain>
    </source>
</reference>
<keyword evidence="3" id="KW-1185">Reference proteome</keyword>
<dbReference type="Proteomes" id="UP000325517">
    <property type="component" value="Chromosome"/>
</dbReference>
<protein>
    <submittedName>
        <fullName evidence="2">Uncharacterized protein</fullName>
    </submittedName>
</protein>
<sequence>MKKRRRLKLTLLIALIIIIGAGSYILYELKFKTYDVADDEVTEIVADPYTVELPDGSKITIDEKGNVVEEKSSFSKTQTADNTTTNGTTNSSTNEGQSSVGQTQTSGNTITSGSTTSNNSTTKPTVGSIKEKYGPAFVGLEAQADSKINALVGRAKSEYMDKQANGESINFGYFYNKYMAAAKGLEANTDKVFDGVLGAVEKDLTKNGFDKSYAQSFKKEYEASKKARKDSILSKALGK</sequence>
<gene>
    <name evidence="2" type="ORF">PB01_03800</name>
</gene>
<dbReference type="EMBL" id="CP031223">
    <property type="protein sequence ID" value="QFF98010.1"/>
    <property type="molecule type" value="Genomic_DNA"/>
</dbReference>
<evidence type="ECO:0000313" key="2">
    <source>
        <dbReference type="EMBL" id="QFF98010.1"/>
    </source>
</evidence>
<feature type="region of interest" description="Disordered" evidence="1">
    <location>
        <begin position="70"/>
        <end position="127"/>
    </location>
</feature>
<name>A0A5J6SJB5_9BACI</name>
<dbReference type="AlphaFoldDB" id="A0A5J6SJB5"/>
<dbReference type="RefSeq" id="WP_151698957.1">
    <property type="nucleotide sequence ID" value="NZ_CP031223.1"/>
</dbReference>
<evidence type="ECO:0000313" key="3">
    <source>
        <dbReference type="Proteomes" id="UP000325517"/>
    </source>
</evidence>